<feature type="transmembrane region" description="Helical" evidence="1">
    <location>
        <begin position="55"/>
        <end position="74"/>
    </location>
</feature>
<proteinExistence type="predicted"/>
<feature type="transmembrane region" description="Helical" evidence="1">
    <location>
        <begin position="24"/>
        <end position="49"/>
    </location>
</feature>
<keyword evidence="1" id="KW-0812">Transmembrane</keyword>
<sequence>MKTMEENSQEDDQRHAEKGTHNHLMVLIHVSCYCFLLGAFCLVALYVVSAPLVDGLGFFASWLVVGLGLTAFVSGGQGIDGGSGGYAKLFSLGGFSLLALLGVFWCPAVGLMEMAIPLSSTPPIASIPEGHSQSFKDVISGSSSTPKLHFMHFSFKGCSEDNLLIIETKGNDSWLDDSFIPLDVGPSPLVIDHSTSINVDVVVIVQPEALLYLTSDYENLEKNIWIGIIFDNMLGLNEKAWIEKENVELGLNSRVNEDDDLLKEGELSQKGKEKLLIVDWIRLEVSLLPPFPRSASCVKPDVGCFKLNVGHISTNFFVIEASVEGFYLLLPLFFGASSDAP</sequence>
<accession>A0A2I0W8D8</accession>
<protein>
    <submittedName>
        <fullName evidence="2">Uncharacterized protein</fullName>
    </submittedName>
</protein>
<reference evidence="2 3" key="2">
    <citation type="journal article" date="2017" name="Nature">
        <title>The Apostasia genome and the evolution of orchids.</title>
        <authorList>
            <person name="Zhang G.Q."/>
            <person name="Liu K.W."/>
            <person name="Li Z."/>
            <person name="Lohaus R."/>
            <person name="Hsiao Y.Y."/>
            <person name="Niu S.C."/>
            <person name="Wang J.Y."/>
            <person name="Lin Y.C."/>
            <person name="Xu Q."/>
            <person name="Chen L.J."/>
            <person name="Yoshida K."/>
            <person name="Fujiwara S."/>
            <person name="Wang Z.W."/>
            <person name="Zhang Y.Q."/>
            <person name="Mitsuda N."/>
            <person name="Wang M."/>
            <person name="Liu G.H."/>
            <person name="Pecoraro L."/>
            <person name="Huang H.X."/>
            <person name="Xiao X.J."/>
            <person name="Lin M."/>
            <person name="Wu X.Y."/>
            <person name="Wu W.L."/>
            <person name="Chen Y.Y."/>
            <person name="Chang S.B."/>
            <person name="Sakamoto S."/>
            <person name="Ohme-Takagi M."/>
            <person name="Yagi M."/>
            <person name="Zeng S.J."/>
            <person name="Shen C.Y."/>
            <person name="Yeh C.M."/>
            <person name="Luo Y.B."/>
            <person name="Tsai W.C."/>
            <person name="Van de Peer Y."/>
            <person name="Liu Z.J."/>
        </authorList>
    </citation>
    <scope>NUCLEOTIDE SEQUENCE [LARGE SCALE GENOMIC DNA]</scope>
    <source>
        <tissue evidence="2">The whole plant</tissue>
    </source>
</reference>
<evidence type="ECO:0000313" key="3">
    <source>
        <dbReference type="Proteomes" id="UP000233837"/>
    </source>
</evidence>
<gene>
    <name evidence="2" type="ORF">MA16_Dca013792</name>
</gene>
<reference evidence="2 3" key="1">
    <citation type="journal article" date="2016" name="Sci. Rep.">
        <title>The Dendrobium catenatum Lindl. genome sequence provides insights into polysaccharide synthase, floral development and adaptive evolution.</title>
        <authorList>
            <person name="Zhang G.Q."/>
            <person name="Xu Q."/>
            <person name="Bian C."/>
            <person name="Tsai W.C."/>
            <person name="Yeh C.M."/>
            <person name="Liu K.W."/>
            <person name="Yoshida K."/>
            <person name="Zhang L.S."/>
            <person name="Chang S.B."/>
            <person name="Chen F."/>
            <person name="Shi Y."/>
            <person name="Su Y.Y."/>
            <person name="Zhang Y.Q."/>
            <person name="Chen L.J."/>
            <person name="Yin Y."/>
            <person name="Lin M."/>
            <person name="Huang H."/>
            <person name="Deng H."/>
            <person name="Wang Z.W."/>
            <person name="Zhu S.L."/>
            <person name="Zhao X."/>
            <person name="Deng C."/>
            <person name="Niu S.C."/>
            <person name="Huang J."/>
            <person name="Wang M."/>
            <person name="Liu G.H."/>
            <person name="Yang H.J."/>
            <person name="Xiao X.J."/>
            <person name="Hsiao Y.Y."/>
            <person name="Wu W.L."/>
            <person name="Chen Y.Y."/>
            <person name="Mitsuda N."/>
            <person name="Ohme-Takagi M."/>
            <person name="Luo Y.B."/>
            <person name="Van de Peer Y."/>
            <person name="Liu Z.J."/>
        </authorList>
    </citation>
    <scope>NUCLEOTIDE SEQUENCE [LARGE SCALE GENOMIC DNA]</scope>
    <source>
        <tissue evidence="2">The whole plant</tissue>
    </source>
</reference>
<evidence type="ECO:0000256" key="1">
    <source>
        <dbReference type="SAM" id="Phobius"/>
    </source>
</evidence>
<dbReference type="Proteomes" id="UP000233837">
    <property type="component" value="Unassembled WGS sequence"/>
</dbReference>
<keyword evidence="1" id="KW-1133">Transmembrane helix</keyword>
<dbReference type="EMBL" id="KZ502849">
    <property type="protein sequence ID" value="PKU71911.1"/>
    <property type="molecule type" value="Genomic_DNA"/>
</dbReference>
<evidence type="ECO:0000313" key="2">
    <source>
        <dbReference type="EMBL" id="PKU71911.1"/>
    </source>
</evidence>
<dbReference type="AlphaFoldDB" id="A0A2I0W8D8"/>
<feature type="transmembrane region" description="Helical" evidence="1">
    <location>
        <begin position="86"/>
        <end position="105"/>
    </location>
</feature>
<keyword evidence="3" id="KW-1185">Reference proteome</keyword>
<name>A0A2I0W8D8_9ASPA</name>
<organism evidence="2 3">
    <name type="scientific">Dendrobium catenatum</name>
    <dbReference type="NCBI Taxonomy" id="906689"/>
    <lineage>
        <taxon>Eukaryota</taxon>
        <taxon>Viridiplantae</taxon>
        <taxon>Streptophyta</taxon>
        <taxon>Embryophyta</taxon>
        <taxon>Tracheophyta</taxon>
        <taxon>Spermatophyta</taxon>
        <taxon>Magnoliopsida</taxon>
        <taxon>Liliopsida</taxon>
        <taxon>Asparagales</taxon>
        <taxon>Orchidaceae</taxon>
        <taxon>Epidendroideae</taxon>
        <taxon>Malaxideae</taxon>
        <taxon>Dendrobiinae</taxon>
        <taxon>Dendrobium</taxon>
    </lineage>
</organism>
<keyword evidence="1" id="KW-0472">Membrane</keyword>